<dbReference type="InterPro" id="IPR000209">
    <property type="entry name" value="Peptidase_S8/S53_dom"/>
</dbReference>
<keyword evidence="4" id="KW-0964">Secreted</keyword>
<keyword evidence="8" id="KW-0106">Calcium</keyword>
<dbReference type="InterPro" id="IPR015500">
    <property type="entry name" value="Peptidase_S8_subtilisin-rel"/>
</dbReference>
<evidence type="ECO:0000256" key="11">
    <source>
        <dbReference type="RuleBase" id="RU003355"/>
    </source>
</evidence>
<keyword evidence="12" id="KW-0732">Signal</keyword>
<dbReference type="Proteomes" id="UP000199087">
    <property type="component" value="Unassembled WGS sequence"/>
</dbReference>
<proteinExistence type="inferred from homology"/>
<protein>
    <submittedName>
        <fullName evidence="14">Intracellular serine protease</fullName>
    </submittedName>
</protein>
<feature type="domain" description="Peptidase S8/S53" evidence="13">
    <location>
        <begin position="162"/>
        <end position="486"/>
    </location>
</feature>
<feature type="signal peptide" evidence="12">
    <location>
        <begin position="1"/>
        <end position="24"/>
    </location>
</feature>
<keyword evidence="6 10" id="KW-0378">Hydrolase</keyword>
<evidence type="ECO:0000256" key="2">
    <source>
        <dbReference type="ARBA" id="ARBA00004613"/>
    </source>
</evidence>
<dbReference type="Gene3D" id="3.40.50.200">
    <property type="entry name" value="Peptidase S8/S53 domain"/>
    <property type="match status" value="1"/>
</dbReference>
<keyword evidence="15" id="KW-1185">Reference proteome</keyword>
<evidence type="ECO:0000259" key="13">
    <source>
        <dbReference type="Pfam" id="PF00082"/>
    </source>
</evidence>
<dbReference type="GO" id="GO:0004252">
    <property type="term" value="F:serine-type endopeptidase activity"/>
    <property type="evidence" value="ECO:0007669"/>
    <property type="project" value="UniProtKB-UniRule"/>
</dbReference>
<dbReference type="InterPro" id="IPR023828">
    <property type="entry name" value="Peptidase_S8_Ser-AS"/>
</dbReference>
<name>A0A0U1NTH8_9BACI</name>
<feature type="active site" description="Charge relay system" evidence="9 10">
    <location>
        <position position="169"/>
    </location>
</feature>
<comment type="similarity">
    <text evidence="3 10 11">Belongs to the peptidase S8 family.</text>
</comment>
<dbReference type="EMBL" id="CVRB01000001">
    <property type="protein sequence ID" value="CRK81343.1"/>
    <property type="molecule type" value="Genomic_DNA"/>
</dbReference>
<dbReference type="AlphaFoldDB" id="A0A0U1NTH8"/>
<organism evidence="14 15">
    <name type="scientific">Neobacillus massiliamazoniensis</name>
    <dbReference type="NCBI Taxonomy" id="1499688"/>
    <lineage>
        <taxon>Bacteria</taxon>
        <taxon>Bacillati</taxon>
        <taxon>Bacillota</taxon>
        <taxon>Bacilli</taxon>
        <taxon>Bacillales</taxon>
        <taxon>Bacillaceae</taxon>
        <taxon>Neobacillus</taxon>
    </lineage>
</organism>
<dbReference type="InterPro" id="IPR036852">
    <property type="entry name" value="Peptidase_S8/S53_dom_sf"/>
</dbReference>
<evidence type="ECO:0000256" key="10">
    <source>
        <dbReference type="PROSITE-ProRule" id="PRU01240"/>
    </source>
</evidence>
<sequence length="497" mass="52717" precursor="true">MKKRKKGMAVVASSVLAMSLLSFTMGTHTSAVTQSVSKNYLIAYNQSLPKDYQTEIKNAGGEVVKAIPEIGGLEVRSSNPDFLNQLKSSGNIVAANSERFYKMDDGEPEGVTPDGADGKPVTLPDTASYWDLQWDMQHLTHNGDSYKIESGGTETSNGTIHKAVVGVIDSGIDKNHPDLKANFVGGQNFVPAGGYKGNLPVEKGDPTNVTDTNGHGTHVAGSIAANGKVKGVGPDLGLRAYRIFDSSGSAPTAPIVAAIIAAANDNVDVINMSIGGFDNLKYFVDGTRYNDIADVLLWKRAVQYAIKKNVTVVAAAGNEALNYADKKSLTDYMNANYADANTVYKGVAIETPGGTPGVITVSSSNKWSMDKLAFYSNYGNSFIDVAAPGGDNGPLYDATRNLSDRDFTYRTLSTWPTNLPPSKATTLTPNYAYLHGTSMASPKVAGIAGVIKAAHPDFNPAQVQALIKKTALDYGKKGHDELFGFGEANAYTAVTSK</sequence>
<dbReference type="PRINTS" id="PR01779">
    <property type="entry name" value="LANTIPROCESS"/>
</dbReference>
<dbReference type="PROSITE" id="PS00137">
    <property type="entry name" value="SUBTILASE_HIS"/>
    <property type="match status" value="1"/>
</dbReference>
<evidence type="ECO:0000256" key="6">
    <source>
        <dbReference type="ARBA" id="ARBA00022801"/>
    </source>
</evidence>
<evidence type="ECO:0000256" key="1">
    <source>
        <dbReference type="ARBA" id="ARBA00001913"/>
    </source>
</evidence>
<dbReference type="SUPFAM" id="SSF52743">
    <property type="entry name" value="Subtilisin-like"/>
    <property type="match status" value="1"/>
</dbReference>
<evidence type="ECO:0000256" key="7">
    <source>
        <dbReference type="ARBA" id="ARBA00022825"/>
    </source>
</evidence>
<evidence type="ECO:0000256" key="9">
    <source>
        <dbReference type="PIRSR" id="PIRSR615500-1"/>
    </source>
</evidence>
<dbReference type="PANTHER" id="PTHR43806:SF11">
    <property type="entry name" value="CEREVISIN-RELATED"/>
    <property type="match status" value="1"/>
</dbReference>
<dbReference type="GO" id="GO:0005576">
    <property type="term" value="C:extracellular region"/>
    <property type="evidence" value="ECO:0007669"/>
    <property type="project" value="UniProtKB-SubCell"/>
</dbReference>
<feature type="active site" description="Charge relay system" evidence="9 10">
    <location>
        <position position="215"/>
    </location>
</feature>
<evidence type="ECO:0000256" key="5">
    <source>
        <dbReference type="ARBA" id="ARBA00022670"/>
    </source>
</evidence>
<evidence type="ECO:0000256" key="3">
    <source>
        <dbReference type="ARBA" id="ARBA00011073"/>
    </source>
</evidence>
<dbReference type="GO" id="GO:0006508">
    <property type="term" value="P:proteolysis"/>
    <property type="evidence" value="ECO:0007669"/>
    <property type="project" value="UniProtKB-KW"/>
</dbReference>
<dbReference type="PROSITE" id="PS00136">
    <property type="entry name" value="SUBTILASE_ASP"/>
    <property type="match status" value="1"/>
</dbReference>
<feature type="chain" id="PRO_5038588206" evidence="12">
    <location>
        <begin position="25"/>
        <end position="497"/>
    </location>
</feature>
<comment type="subcellular location">
    <subcellularLocation>
        <location evidence="2">Secreted</location>
    </subcellularLocation>
</comment>
<dbReference type="InterPro" id="IPR050131">
    <property type="entry name" value="Peptidase_S8_subtilisin-like"/>
</dbReference>
<gene>
    <name evidence="14" type="ORF">BN000_01244</name>
</gene>
<dbReference type="PANTHER" id="PTHR43806">
    <property type="entry name" value="PEPTIDASE S8"/>
    <property type="match status" value="1"/>
</dbReference>
<dbReference type="PROSITE" id="PS00138">
    <property type="entry name" value="SUBTILASE_SER"/>
    <property type="match status" value="1"/>
</dbReference>
<keyword evidence="7 10" id="KW-0720">Serine protease</keyword>
<evidence type="ECO:0000313" key="14">
    <source>
        <dbReference type="EMBL" id="CRK81343.1"/>
    </source>
</evidence>
<comment type="cofactor">
    <cofactor evidence="1">
        <name>Ca(2+)</name>
        <dbReference type="ChEBI" id="CHEBI:29108"/>
    </cofactor>
</comment>
<accession>A0A0U1NTH8</accession>
<dbReference type="STRING" id="1499688.BN000_01244"/>
<dbReference type="PRINTS" id="PR00723">
    <property type="entry name" value="SUBTILISIN"/>
</dbReference>
<dbReference type="PROSITE" id="PS51892">
    <property type="entry name" value="SUBTILASE"/>
    <property type="match status" value="1"/>
</dbReference>
<reference evidence="15" key="1">
    <citation type="submission" date="2015-05" db="EMBL/GenBank/DDBJ databases">
        <authorList>
            <person name="Urmite Genomes"/>
        </authorList>
    </citation>
    <scope>NUCLEOTIDE SEQUENCE [LARGE SCALE GENOMIC DNA]</scope>
    <source>
        <strain evidence="15">LF1</strain>
    </source>
</reference>
<keyword evidence="5 10" id="KW-0645">Protease</keyword>
<dbReference type="InterPro" id="IPR022398">
    <property type="entry name" value="Peptidase_S8_His-AS"/>
</dbReference>
<dbReference type="InterPro" id="IPR008357">
    <property type="entry name" value="Lanit_process"/>
</dbReference>
<evidence type="ECO:0000313" key="15">
    <source>
        <dbReference type="Proteomes" id="UP000199087"/>
    </source>
</evidence>
<dbReference type="InterPro" id="IPR023827">
    <property type="entry name" value="Peptidase_S8_Asp-AS"/>
</dbReference>
<feature type="active site" description="Charge relay system" evidence="9 10">
    <location>
        <position position="438"/>
    </location>
</feature>
<dbReference type="Pfam" id="PF00082">
    <property type="entry name" value="Peptidase_S8"/>
    <property type="match status" value="1"/>
</dbReference>
<evidence type="ECO:0000256" key="8">
    <source>
        <dbReference type="ARBA" id="ARBA00022837"/>
    </source>
</evidence>
<evidence type="ECO:0000256" key="4">
    <source>
        <dbReference type="ARBA" id="ARBA00022525"/>
    </source>
</evidence>
<dbReference type="RefSeq" id="WP_342666632.1">
    <property type="nucleotide sequence ID" value="NZ_CVRB01000001.1"/>
</dbReference>
<evidence type="ECO:0000256" key="12">
    <source>
        <dbReference type="SAM" id="SignalP"/>
    </source>
</evidence>